<reference evidence="1 2" key="1">
    <citation type="submission" date="2023-09" db="EMBL/GenBank/DDBJ databases">
        <authorList>
            <person name="Zhai L."/>
        </authorList>
    </citation>
    <scope>NUCLEOTIDE SEQUENCE [LARGE SCALE GENOMIC DNA]</scope>
    <source>
        <strain evidence="1 2">5 N-1</strain>
    </source>
</reference>
<dbReference type="RefSeq" id="WP_252212077.1">
    <property type="nucleotide sequence ID" value="NZ_JAVJAN010000015.1"/>
</dbReference>
<evidence type="ECO:0000313" key="1">
    <source>
        <dbReference type="EMBL" id="MDR5587236.1"/>
    </source>
</evidence>
<keyword evidence="2" id="KW-1185">Reference proteome</keyword>
<dbReference type="Proteomes" id="UP001256646">
    <property type="component" value="Unassembled WGS sequence"/>
</dbReference>
<proteinExistence type="predicted"/>
<protein>
    <recommendedName>
        <fullName evidence="3">RiboL-PSP-HEPN domain-containing protein</fullName>
    </recommendedName>
</protein>
<gene>
    <name evidence="1" type="ORF">RGC78_07105</name>
</gene>
<evidence type="ECO:0000313" key="2">
    <source>
        <dbReference type="Proteomes" id="UP001256646"/>
    </source>
</evidence>
<comment type="caution">
    <text evidence="1">The sequence shown here is derived from an EMBL/GenBank/DDBJ whole genome shotgun (WGS) entry which is preliminary data.</text>
</comment>
<dbReference type="EMBL" id="JAVJAN010000015">
    <property type="protein sequence ID" value="MDR5587236.1"/>
    <property type="molecule type" value="Genomic_DNA"/>
</dbReference>
<name>A0ABU1EFS5_9CLOT</name>
<evidence type="ECO:0008006" key="3">
    <source>
        <dbReference type="Google" id="ProtNLM"/>
    </source>
</evidence>
<accession>A0ABU1EFS5</accession>
<sequence>MFKSCKKDFSDFIINKQFNRLENKIKDVNFLLEDIKESQRNYRYSNIMSALEDFEQSILENHEERKTFIQLMAQSKLNIGLDSILREFINLVNFFVQWDELNIFEKNFGSAKYSEKNVERKLNQLCEDYVYLKKGIKTLIDLKISQGIEEEKLQYLFIKLENLDEIIDENKIYNWLPPENEENSWQHQLLYGRNYVNHKFKEDNAINKSLDETKIVNINQMVHNSKKFIKNILKK</sequence>
<organism evidence="1 2">
    <name type="scientific">Clostridium aquiflavi</name>
    <dbReference type="NCBI Taxonomy" id="3073603"/>
    <lineage>
        <taxon>Bacteria</taxon>
        <taxon>Bacillati</taxon>
        <taxon>Bacillota</taxon>
        <taxon>Clostridia</taxon>
        <taxon>Eubacteriales</taxon>
        <taxon>Clostridiaceae</taxon>
        <taxon>Clostridium</taxon>
    </lineage>
</organism>